<organism evidence="2 3">
    <name type="scientific">Halocaridina rubra</name>
    <name type="common">Hawaiian red shrimp</name>
    <dbReference type="NCBI Taxonomy" id="373956"/>
    <lineage>
        <taxon>Eukaryota</taxon>
        <taxon>Metazoa</taxon>
        <taxon>Ecdysozoa</taxon>
        <taxon>Arthropoda</taxon>
        <taxon>Crustacea</taxon>
        <taxon>Multicrustacea</taxon>
        <taxon>Malacostraca</taxon>
        <taxon>Eumalacostraca</taxon>
        <taxon>Eucarida</taxon>
        <taxon>Decapoda</taxon>
        <taxon>Pleocyemata</taxon>
        <taxon>Caridea</taxon>
        <taxon>Atyoidea</taxon>
        <taxon>Atyidae</taxon>
        <taxon>Halocaridina</taxon>
    </lineage>
</organism>
<sequence length="79" mass="8826">MLAVMFAVALVGNSLVMRKLWQKWGKRGRMTIISFNLTLADLLVVLITILGKKTNIKEDISSQSSLYITLLISIVCLTE</sequence>
<dbReference type="EMBL" id="JAXCGZ010022745">
    <property type="protein sequence ID" value="KAK7025419.1"/>
    <property type="molecule type" value="Genomic_DNA"/>
</dbReference>
<keyword evidence="1" id="KW-1133">Transmembrane helix</keyword>
<evidence type="ECO:0000256" key="1">
    <source>
        <dbReference type="SAM" id="Phobius"/>
    </source>
</evidence>
<protein>
    <submittedName>
        <fullName evidence="2">Uncharacterized protein</fullName>
    </submittedName>
</protein>
<reference evidence="2 3" key="1">
    <citation type="submission" date="2023-11" db="EMBL/GenBank/DDBJ databases">
        <title>Halocaridina rubra genome assembly.</title>
        <authorList>
            <person name="Smith C."/>
        </authorList>
    </citation>
    <scope>NUCLEOTIDE SEQUENCE [LARGE SCALE GENOMIC DNA]</scope>
    <source>
        <strain evidence="2">EP-1</strain>
        <tissue evidence="2">Whole</tissue>
    </source>
</reference>
<keyword evidence="1" id="KW-0812">Transmembrane</keyword>
<accession>A0AAN8ZTR1</accession>
<dbReference type="SUPFAM" id="SSF81321">
    <property type="entry name" value="Family A G protein-coupled receptor-like"/>
    <property type="match status" value="1"/>
</dbReference>
<dbReference type="Gene3D" id="1.20.1070.10">
    <property type="entry name" value="Rhodopsin 7-helix transmembrane proteins"/>
    <property type="match status" value="1"/>
</dbReference>
<comment type="caution">
    <text evidence="2">The sequence shown here is derived from an EMBL/GenBank/DDBJ whole genome shotgun (WGS) entry which is preliminary data.</text>
</comment>
<proteinExistence type="predicted"/>
<keyword evidence="3" id="KW-1185">Reference proteome</keyword>
<evidence type="ECO:0000313" key="2">
    <source>
        <dbReference type="EMBL" id="KAK7025419.1"/>
    </source>
</evidence>
<name>A0AAN8ZTR1_HALRR</name>
<keyword evidence="1" id="KW-0472">Membrane</keyword>
<feature type="transmembrane region" description="Helical" evidence="1">
    <location>
        <begin position="30"/>
        <end position="51"/>
    </location>
</feature>
<dbReference type="AlphaFoldDB" id="A0AAN8ZTR1"/>
<dbReference type="Proteomes" id="UP001381693">
    <property type="component" value="Unassembled WGS sequence"/>
</dbReference>
<gene>
    <name evidence="2" type="ORF">SK128_001065</name>
</gene>
<evidence type="ECO:0000313" key="3">
    <source>
        <dbReference type="Proteomes" id="UP001381693"/>
    </source>
</evidence>